<keyword evidence="3" id="KW-1185">Reference proteome</keyword>
<comment type="similarity">
    <text evidence="1">Belongs to the FPF1 family.</text>
</comment>
<dbReference type="EMBL" id="CM026432">
    <property type="protein sequence ID" value="KAG0556551.1"/>
    <property type="molecule type" value="Genomic_DNA"/>
</dbReference>
<organism evidence="2 3">
    <name type="scientific">Ceratodon purpureus</name>
    <name type="common">Fire moss</name>
    <name type="synonym">Dicranum purpureum</name>
    <dbReference type="NCBI Taxonomy" id="3225"/>
    <lineage>
        <taxon>Eukaryota</taxon>
        <taxon>Viridiplantae</taxon>
        <taxon>Streptophyta</taxon>
        <taxon>Embryophyta</taxon>
        <taxon>Bryophyta</taxon>
        <taxon>Bryophytina</taxon>
        <taxon>Bryopsida</taxon>
        <taxon>Dicranidae</taxon>
        <taxon>Pseudoditrichales</taxon>
        <taxon>Ditrichaceae</taxon>
        <taxon>Ceratodon</taxon>
    </lineage>
</organism>
<proteinExistence type="inferred from homology"/>
<evidence type="ECO:0000256" key="1">
    <source>
        <dbReference type="ARBA" id="ARBA00008013"/>
    </source>
</evidence>
<evidence type="ECO:0000313" key="2">
    <source>
        <dbReference type="EMBL" id="KAG0556551.1"/>
    </source>
</evidence>
<protein>
    <submittedName>
        <fullName evidence="2">Uncharacterized protein</fullName>
    </submittedName>
</protein>
<name>A0A8T0GBJ9_CERPU</name>
<gene>
    <name evidence="2" type="ORF">KC19_11G062000</name>
</gene>
<evidence type="ECO:0000313" key="3">
    <source>
        <dbReference type="Proteomes" id="UP000822688"/>
    </source>
</evidence>
<dbReference type="InterPro" id="IPR039274">
    <property type="entry name" value="FPF1"/>
</dbReference>
<dbReference type="AlphaFoldDB" id="A0A8T0GBJ9"/>
<dbReference type="PANTHER" id="PTHR33433">
    <property type="entry name" value="FLOWERING-PROMOTING FACTOR 1-LIKE PROTEIN 1"/>
    <property type="match status" value="1"/>
</dbReference>
<dbReference type="Proteomes" id="UP000822688">
    <property type="component" value="Chromosome 11"/>
</dbReference>
<dbReference type="OrthoDB" id="612242at2759"/>
<sequence length="108" mass="12336">MAGVWYFNDGVAKLVPNPYASRNSPRKILVHRPSNEMMTNFEQLDAKLLGLGWHPYYGDATTPMRQYHLCSCTSDLLTLPPTFNSLRTVHMYDIVVKTRSTFQVRDAA</sequence>
<accession>A0A8T0GBJ9</accession>
<comment type="caution">
    <text evidence="2">The sequence shown here is derived from an EMBL/GenBank/DDBJ whole genome shotgun (WGS) entry which is preliminary data.</text>
</comment>
<reference evidence="2 3" key="1">
    <citation type="submission" date="2020-06" db="EMBL/GenBank/DDBJ databases">
        <title>WGS assembly of Ceratodon purpureus strain R40.</title>
        <authorList>
            <person name="Carey S.B."/>
            <person name="Jenkins J."/>
            <person name="Shu S."/>
            <person name="Lovell J.T."/>
            <person name="Sreedasyam A."/>
            <person name="Maumus F."/>
            <person name="Tiley G.P."/>
            <person name="Fernandez-Pozo N."/>
            <person name="Barry K."/>
            <person name="Chen C."/>
            <person name="Wang M."/>
            <person name="Lipzen A."/>
            <person name="Daum C."/>
            <person name="Saski C.A."/>
            <person name="Payton A.C."/>
            <person name="Mcbreen J.C."/>
            <person name="Conrad R.E."/>
            <person name="Kollar L.M."/>
            <person name="Olsson S."/>
            <person name="Huttunen S."/>
            <person name="Landis J.B."/>
            <person name="Wickett N.J."/>
            <person name="Johnson M.G."/>
            <person name="Rensing S.A."/>
            <person name="Grimwood J."/>
            <person name="Schmutz J."/>
            <person name="Mcdaniel S.F."/>
        </authorList>
    </citation>
    <scope>NUCLEOTIDE SEQUENCE [LARGE SCALE GENOMIC DNA]</scope>
    <source>
        <strain evidence="2 3">R40</strain>
    </source>
</reference>